<dbReference type="EMBL" id="CANTFL010000086">
    <property type="protein sequence ID" value="CAI5711777.1"/>
    <property type="molecule type" value="Genomic_DNA"/>
</dbReference>
<evidence type="ECO:0008006" key="3">
    <source>
        <dbReference type="Google" id="ProtNLM"/>
    </source>
</evidence>
<protein>
    <recommendedName>
        <fullName evidence="3">CST complex subunit CTC1</fullName>
    </recommendedName>
</protein>
<dbReference type="AlphaFoldDB" id="A0AAV0T2R1"/>
<evidence type="ECO:0000313" key="1">
    <source>
        <dbReference type="EMBL" id="CAI5711777.1"/>
    </source>
</evidence>
<proteinExistence type="predicted"/>
<dbReference type="InterPro" id="IPR029251">
    <property type="entry name" value="Faap100"/>
</dbReference>
<dbReference type="GO" id="GO:0005654">
    <property type="term" value="C:nucleoplasm"/>
    <property type="evidence" value="ECO:0007669"/>
    <property type="project" value="TreeGrafter"/>
</dbReference>
<dbReference type="GO" id="GO:0036297">
    <property type="term" value="P:interstrand cross-link repair"/>
    <property type="evidence" value="ECO:0007669"/>
    <property type="project" value="InterPro"/>
</dbReference>
<dbReference type="GO" id="GO:0043240">
    <property type="term" value="C:Fanconi anaemia nuclear complex"/>
    <property type="evidence" value="ECO:0007669"/>
    <property type="project" value="InterPro"/>
</dbReference>
<organism evidence="1 2">
    <name type="scientific">Hyaloperonospora brassicae</name>
    <name type="common">Brassica downy mildew</name>
    <name type="synonym">Peronospora brassicae</name>
    <dbReference type="NCBI Taxonomy" id="162125"/>
    <lineage>
        <taxon>Eukaryota</taxon>
        <taxon>Sar</taxon>
        <taxon>Stramenopiles</taxon>
        <taxon>Oomycota</taxon>
        <taxon>Peronosporomycetes</taxon>
        <taxon>Peronosporales</taxon>
        <taxon>Peronosporaceae</taxon>
        <taxon>Hyaloperonospora</taxon>
    </lineage>
</organism>
<dbReference type="PANTHER" id="PTHR14890:SF1">
    <property type="entry name" value="FANCONI ANEMIA CORE COMPLEX-ASSOCIATED PROTEIN 100"/>
    <property type="match status" value="1"/>
</dbReference>
<dbReference type="Proteomes" id="UP001162031">
    <property type="component" value="Unassembled WGS sequence"/>
</dbReference>
<reference evidence="1" key="1">
    <citation type="submission" date="2022-12" db="EMBL/GenBank/DDBJ databases">
        <authorList>
            <person name="Webb A."/>
        </authorList>
    </citation>
    <scope>NUCLEOTIDE SEQUENCE</scope>
    <source>
        <strain evidence="1">Hp1</strain>
    </source>
</reference>
<sequence>MPSGTQLARVTDRSPLLLPLTVAATTDTNVPSQLYTVVKIRPTLVHYLVDGRVWCVIRSKVPITDIADFSPDQFDGARRHRLLIAVADGNVWVVTLPVHLQPLTGAVLREFVLERSSCESVQWFYQLSGVQSVQHTLARSTSFILMRSVVTPSTLIASTRRSFESKLHSYQSLELTDLEGEQSTCSLCLHSQDPRYTKLLERLFPEVVNDADVAAIVQGDLDGSVRFSLIRHSYTEKNGTKVSVICSGTLFELDQPVQMVIPFASAPCLPGHSPEASTSAYDALLFLGSRGRVQAIQSRRDCSVDTVSVPSKKLGIRHAVQSLAFISGLGAFILCSNGSAFVFRRNDVLVQSQVEDPQAMCNDHAVCVEKMNFQPGILRLGIHGITRDMSILFVSGRMITVDEPSLCENVASVLPSLEQLRNQQEVNEVDSGSRVRHLLHRIAQTSTESSASRAQSSQMDHQLKTLHSALELLQLVKAQGAESVITCELAVSVVETGMFLDRCTIKLVCCLRLVNPNVVASLDEWSLCVHVRTRDCAVTTYSFPLSDVLTRQGQSIILDPDTLAQQNQGCVWVSCAMVFCPTGDPYPENKRCETDCIQFRPIGQENLLSFSVPLLQDRRFLLAQLSRPVDEDTSISEVAIQSAFRQSHEPFVSVGRNSHGGNTSSSELWGGVQWWAALAAHAHKNASFAARWSKIAPPDAPPIELSPPSRFVISIPSFFDAEDEDDEDNDEGFEKPRFERIVSFLRRALEIHGDEVPCLRRSCRTQHGKLWTILRSISGSLILLRFIPSQNDPRSVDLTIQCSDIADLSAVRVLVLETIDDWGNETERDSSVGELVPDMSEMLDPITTLDNLLEELTHKTVSKIADPQSTICSDEVLDALSQLAHLETQTLTIYWKTSPQGDVKSRVMETDLGDLYTQKWCHVLCLRVQRASGMF</sequence>
<gene>
    <name evidence="1" type="ORF">HBR001_LOCUS717</name>
</gene>
<name>A0AAV0T2R1_HYABA</name>
<keyword evidence="2" id="KW-1185">Reference proteome</keyword>
<evidence type="ECO:0000313" key="2">
    <source>
        <dbReference type="Proteomes" id="UP001162031"/>
    </source>
</evidence>
<accession>A0AAV0T2R1</accession>
<dbReference type="PANTHER" id="PTHR14890">
    <property type="entry name" value="FANCONI ANEMIA CORE COMPLEX-ASSOCIATED PROTEIN 100"/>
    <property type="match status" value="1"/>
</dbReference>
<comment type="caution">
    <text evidence="1">The sequence shown here is derived from an EMBL/GenBank/DDBJ whole genome shotgun (WGS) entry which is preliminary data.</text>
</comment>